<feature type="domain" description="Helix-hairpin-helix DNA-binding motif class 1" evidence="2">
    <location>
        <begin position="58"/>
        <end position="77"/>
    </location>
</feature>
<dbReference type="NCBIfam" id="TIGR00426">
    <property type="entry name" value="competence protein ComEA helix-hairpin-helix repeat region"/>
    <property type="match status" value="1"/>
</dbReference>
<dbReference type="InterPro" id="IPR004509">
    <property type="entry name" value="Competence_ComEA_HhH"/>
</dbReference>
<dbReference type="PANTHER" id="PTHR21180:SF32">
    <property type="entry name" value="ENDONUCLEASE_EXONUCLEASE_PHOSPHATASE FAMILY DOMAIN-CONTAINING PROTEIN 1"/>
    <property type="match status" value="1"/>
</dbReference>
<dbReference type="InterPro" id="IPR010994">
    <property type="entry name" value="RuvA_2-like"/>
</dbReference>
<dbReference type="Pfam" id="PF12836">
    <property type="entry name" value="HHH_3"/>
    <property type="match status" value="1"/>
</dbReference>
<keyword evidence="4" id="KW-1185">Reference proteome</keyword>
<dbReference type="Gene3D" id="1.10.150.280">
    <property type="entry name" value="AF1531-like domain"/>
    <property type="match status" value="1"/>
</dbReference>
<dbReference type="PANTHER" id="PTHR21180">
    <property type="entry name" value="ENDONUCLEASE/EXONUCLEASE/PHOSPHATASE FAMILY DOMAIN-CONTAINING PROTEIN 1"/>
    <property type="match status" value="1"/>
</dbReference>
<comment type="caution">
    <text evidence="3">The sequence shown here is derived from an EMBL/GenBank/DDBJ whole genome shotgun (WGS) entry which is preliminary data.</text>
</comment>
<sequence>MKPFLTVFLMFMSAAALAAVNINTASQQELETLKGVGPAKARAIIQYREQRGPFATAQDLRRVPGFGEKTVRKLEADLIVSGPTVVESRR</sequence>
<dbReference type="GO" id="GO:0015627">
    <property type="term" value="C:type II protein secretion system complex"/>
    <property type="evidence" value="ECO:0007669"/>
    <property type="project" value="TreeGrafter"/>
</dbReference>
<dbReference type="InterPro" id="IPR051675">
    <property type="entry name" value="Endo/Exo/Phosphatase_dom_1"/>
</dbReference>
<dbReference type="SMART" id="SM00278">
    <property type="entry name" value="HhH1"/>
    <property type="match status" value="2"/>
</dbReference>
<feature type="chain" id="PRO_5020332452" evidence="1">
    <location>
        <begin position="19"/>
        <end position="90"/>
    </location>
</feature>
<gene>
    <name evidence="3" type="ORF">DFP86_1054</name>
</gene>
<protein>
    <submittedName>
        <fullName evidence="3">Competence protein ComEA</fullName>
    </submittedName>
</protein>
<dbReference type="GO" id="GO:0015628">
    <property type="term" value="P:protein secretion by the type II secretion system"/>
    <property type="evidence" value="ECO:0007669"/>
    <property type="project" value="TreeGrafter"/>
</dbReference>
<dbReference type="GO" id="GO:0006281">
    <property type="term" value="P:DNA repair"/>
    <property type="evidence" value="ECO:0007669"/>
    <property type="project" value="InterPro"/>
</dbReference>
<dbReference type="RefSeq" id="WP_243729328.1">
    <property type="nucleotide sequence ID" value="NZ_SNZP01000005.1"/>
</dbReference>
<dbReference type="SUPFAM" id="SSF47781">
    <property type="entry name" value="RuvA domain 2-like"/>
    <property type="match status" value="1"/>
</dbReference>
<keyword evidence="1" id="KW-0732">Signal</keyword>
<organism evidence="3 4">
    <name type="scientific">Paludibacterium purpuratum</name>
    <dbReference type="NCBI Taxonomy" id="1144873"/>
    <lineage>
        <taxon>Bacteria</taxon>
        <taxon>Pseudomonadati</taxon>
        <taxon>Pseudomonadota</taxon>
        <taxon>Betaproteobacteria</taxon>
        <taxon>Neisseriales</taxon>
        <taxon>Chromobacteriaceae</taxon>
        <taxon>Paludibacterium</taxon>
    </lineage>
</organism>
<evidence type="ECO:0000256" key="1">
    <source>
        <dbReference type="SAM" id="SignalP"/>
    </source>
</evidence>
<dbReference type="EMBL" id="SNZP01000005">
    <property type="protein sequence ID" value="TDR80151.1"/>
    <property type="molecule type" value="Genomic_DNA"/>
</dbReference>
<evidence type="ECO:0000259" key="2">
    <source>
        <dbReference type="SMART" id="SM00278"/>
    </source>
</evidence>
<accession>A0A4R7B684</accession>
<feature type="signal peptide" evidence="1">
    <location>
        <begin position="1"/>
        <end position="18"/>
    </location>
</feature>
<dbReference type="InterPro" id="IPR003583">
    <property type="entry name" value="Hlx-hairpin-Hlx_DNA-bd_motif"/>
</dbReference>
<reference evidence="3 4" key="1">
    <citation type="submission" date="2019-03" db="EMBL/GenBank/DDBJ databases">
        <title>Genomic Encyclopedia of Type Strains, Phase III (KMG-III): the genomes of soil and plant-associated and newly described type strains.</title>
        <authorList>
            <person name="Whitman W."/>
        </authorList>
    </citation>
    <scope>NUCLEOTIDE SEQUENCE [LARGE SCALE GENOMIC DNA]</scope>
    <source>
        <strain evidence="3 4">CECT 8976</strain>
    </source>
</reference>
<dbReference type="Proteomes" id="UP000295611">
    <property type="component" value="Unassembled WGS sequence"/>
</dbReference>
<dbReference type="GO" id="GO:0003677">
    <property type="term" value="F:DNA binding"/>
    <property type="evidence" value="ECO:0007669"/>
    <property type="project" value="InterPro"/>
</dbReference>
<name>A0A4R7B684_9NEIS</name>
<feature type="domain" description="Helix-hairpin-helix DNA-binding motif class 1" evidence="2">
    <location>
        <begin position="28"/>
        <end position="47"/>
    </location>
</feature>
<evidence type="ECO:0000313" key="4">
    <source>
        <dbReference type="Proteomes" id="UP000295611"/>
    </source>
</evidence>
<evidence type="ECO:0000313" key="3">
    <source>
        <dbReference type="EMBL" id="TDR80151.1"/>
    </source>
</evidence>
<proteinExistence type="predicted"/>
<dbReference type="AlphaFoldDB" id="A0A4R7B684"/>